<organism evidence="2 3">
    <name type="scientific">Ureibacillus endophyticus</name>
    <dbReference type="NCBI Taxonomy" id="1978490"/>
    <lineage>
        <taxon>Bacteria</taxon>
        <taxon>Bacillati</taxon>
        <taxon>Bacillota</taxon>
        <taxon>Bacilli</taxon>
        <taxon>Bacillales</taxon>
        <taxon>Caryophanaceae</taxon>
        <taxon>Ureibacillus</taxon>
    </lineage>
</organism>
<dbReference type="Proteomes" id="UP000272238">
    <property type="component" value="Unassembled WGS sequence"/>
</dbReference>
<dbReference type="OrthoDB" id="2971563at2"/>
<dbReference type="Pfam" id="PF00753">
    <property type="entry name" value="Lactamase_B"/>
    <property type="match status" value="1"/>
</dbReference>
<dbReference type="EMBL" id="RBZN01000013">
    <property type="protein sequence ID" value="RKQ17695.1"/>
    <property type="molecule type" value="Genomic_DNA"/>
</dbReference>
<reference evidence="2 3" key="1">
    <citation type="journal article" date="2016" name="Antonie Van Leeuwenhoek">
        <title>Lysinibacillus endophyticus sp. nov., an indole-3-acetic acid producing endophytic bacterium isolated from corn root (Zea mays cv. Xinken-5).</title>
        <authorList>
            <person name="Yu J."/>
            <person name="Guan X."/>
            <person name="Liu C."/>
            <person name="Xiang W."/>
            <person name="Yu Z."/>
            <person name="Liu X."/>
            <person name="Wang G."/>
        </authorList>
    </citation>
    <scope>NUCLEOTIDE SEQUENCE [LARGE SCALE GENOMIC DNA]</scope>
    <source>
        <strain evidence="2 3">DSM 100506</strain>
    </source>
</reference>
<dbReference type="SMART" id="SM00849">
    <property type="entry name" value="Lactamase_B"/>
    <property type="match status" value="1"/>
</dbReference>
<keyword evidence="3" id="KW-1185">Reference proteome</keyword>
<sequence length="327" mass="38059">MLDPIKQNNKSVYPIIFPLKYGAMKSVNCYLYDNGSTLTLIDGGIKTPEFMDFFNESLKHYRLSIEDIDQIFLTHHHDDHIGVVNTILSKKQVPIYAHKKAIPRLRFDKVYLQNKIDFFKDLYEEYGCLHLSEKRFEKMNQTLKNRNELKIRGDIYPLQEGDMIEDCKVIEVPGHSPDSVIFYDESVGWQFLGDLVLENISTNALLDFDDNLQLLPTVTQYESSLSKSLPLYTNWVFAGHENIFQHHEKEIENKFERIKKKESRIIEAVGNGYQVTADIAEALYGKRIENLFVFIISEIIGYLEYAISRGKIEKRMINGQWHFSVTG</sequence>
<accession>A0A494Z5A6</accession>
<dbReference type="InterPro" id="IPR050662">
    <property type="entry name" value="Sec-metab_biosynth-thioest"/>
</dbReference>
<evidence type="ECO:0000313" key="3">
    <source>
        <dbReference type="Proteomes" id="UP000272238"/>
    </source>
</evidence>
<evidence type="ECO:0000313" key="2">
    <source>
        <dbReference type="EMBL" id="RKQ17695.1"/>
    </source>
</evidence>
<dbReference type="RefSeq" id="WP_121214120.1">
    <property type="nucleotide sequence ID" value="NZ_JAMYWW010000001.1"/>
</dbReference>
<dbReference type="Gene3D" id="3.60.15.10">
    <property type="entry name" value="Ribonuclease Z/Hydroxyacylglutathione hydrolase-like"/>
    <property type="match status" value="1"/>
</dbReference>
<dbReference type="PANTHER" id="PTHR23131:SF4">
    <property type="entry name" value="METALLO-BETA-LACTAMASE SUPERFAMILY POTEIN"/>
    <property type="match status" value="1"/>
</dbReference>
<dbReference type="InterPro" id="IPR036866">
    <property type="entry name" value="RibonucZ/Hydroxyglut_hydro"/>
</dbReference>
<dbReference type="InterPro" id="IPR001279">
    <property type="entry name" value="Metallo-B-lactamas"/>
</dbReference>
<feature type="domain" description="Metallo-beta-lactamase" evidence="1">
    <location>
        <begin position="26"/>
        <end position="240"/>
    </location>
</feature>
<dbReference type="SUPFAM" id="SSF56281">
    <property type="entry name" value="Metallo-hydrolase/oxidoreductase"/>
    <property type="match status" value="1"/>
</dbReference>
<gene>
    <name evidence="2" type="ORF">D8M03_07280</name>
</gene>
<dbReference type="AlphaFoldDB" id="A0A494Z5A6"/>
<evidence type="ECO:0000259" key="1">
    <source>
        <dbReference type="SMART" id="SM00849"/>
    </source>
</evidence>
<dbReference type="PANTHER" id="PTHR23131">
    <property type="entry name" value="ENDORIBONUCLEASE LACTB2"/>
    <property type="match status" value="1"/>
</dbReference>
<name>A0A494Z5A6_9BACL</name>
<protein>
    <submittedName>
        <fullName evidence="2">MBL fold metallo-hydrolase</fullName>
    </submittedName>
</protein>
<keyword evidence="2" id="KW-0378">Hydrolase</keyword>
<dbReference type="GO" id="GO:0016787">
    <property type="term" value="F:hydrolase activity"/>
    <property type="evidence" value="ECO:0007669"/>
    <property type="project" value="UniProtKB-KW"/>
</dbReference>
<comment type="caution">
    <text evidence="2">The sequence shown here is derived from an EMBL/GenBank/DDBJ whole genome shotgun (WGS) entry which is preliminary data.</text>
</comment>
<proteinExistence type="predicted"/>